<dbReference type="PROSITE" id="PS51257">
    <property type="entry name" value="PROKAR_LIPOPROTEIN"/>
    <property type="match status" value="1"/>
</dbReference>
<keyword evidence="3" id="KW-1185">Reference proteome</keyword>
<keyword evidence="1" id="KW-0732">Signal</keyword>
<reference evidence="2 3" key="1">
    <citation type="submission" date="2017-11" db="EMBL/GenBank/DDBJ databases">
        <title>Complete genome of a free-living desiccation-tolerant cyanobacterium and its photosynthetic adaptation to extreme terrestrial habitat.</title>
        <authorList>
            <person name="Shang J."/>
        </authorList>
    </citation>
    <scope>NUCLEOTIDE SEQUENCE [LARGE SCALE GENOMIC DNA]</scope>
    <source>
        <strain evidence="2 3">CCNUN1</strain>
        <plasmid evidence="3">pnfsy08</plasmid>
    </source>
</reference>
<gene>
    <name evidence="2" type="ORF">COO91_10447</name>
</gene>
<proteinExistence type="predicted"/>
<evidence type="ECO:0000313" key="3">
    <source>
        <dbReference type="Proteomes" id="UP000232003"/>
    </source>
</evidence>
<accession>A0A2K8T951</accession>
<geneLocation type="plasmid" evidence="3">
    <name>pnfsy08</name>
</geneLocation>
<evidence type="ECO:0000313" key="2">
    <source>
        <dbReference type="EMBL" id="AUB44224.1"/>
    </source>
</evidence>
<dbReference type="KEGG" id="nfl:COO91_10447"/>
<sequence>MFIFSRKTTALLAFLSLMMVSCQASTVDAQSSSELRRVEELVKSTPPLYKVSWKVCGVEKIVAGA</sequence>
<keyword evidence="2" id="KW-0614">Plasmid</keyword>
<feature type="chain" id="PRO_5014681607" evidence="1">
    <location>
        <begin position="25"/>
        <end position="65"/>
    </location>
</feature>
<dbReference type="AlphaFoldDB" id="A0A2K8T951"/>
<name>A0A2K8T951_9NOSO</name>
<evidence type="ECO:0000256" key="1">
    <source>
        <dbReference type="SAM" id="SignalP"/>
    </source>
</evidence>
<dbReference type="EMBL" id="CP024793">
    <property type="protein sequence ID" value="AUB44224.1"/>
    <property type="molecule type" value="Genomic_DNA"/>
</dbReference>
<organism evidence="2 3">
    <name type="scientific">Nostoc flagelliforme CCNUN1</name>
    <dbReference type="NCBI Taxonomy" id="2038116"/>
    <lineage>
        <taxon>Bacteria</taxon>
        <taxon>Bacillati</taxon>
        <taxon>Cyanobacteriota</taxon>
        <taxon>Cyanophyceae</taxon>
        <taxon>Nostocales</taxon>
        <taxon>Nostocaceae</taxon>
        <taxon>Nostoc</taxon>
    </lineage>
</organism>
<dbReference type="Proteomes" id="UP000232003">
    <property type="component" value="Plasmid pNFSY08"/>
</dbReference>
<protein>
    <submittedName>
        <fullName evidence="2">Uncharacterized protein</fullName>
    </submittedName>
</protein>
<feature type="signal peptide" evidence="1">
    <location>
        <begin position="1"/>
        <end position="24"/>
    </location>
</feature>